<keyword evidence="1" id="KW-1133">Transmembrane helix</keyword>
<reference evidence="4 5" key="1">
    <citation type="submission" date="2018-11" db="EMBL/GenBank/DDBJ databases">
        <title>Chitinophaga lutea sp.nov., isolate from arsenic contaminated soil.</title>
        <authorList>
            <person name="Zong Y."/>
        </authorList>
    </citation>
    <scope>NUCLEOTIDE SEQUENCE [LARGE SCALE GENOMIC DNA]</scope>
    <source>
        <strain evidence="4 5">ZY74</strain>
    </source>
</reference>
<dbReference type="OrthoDB" id="629393at2"/>
<evidence type="ECO:0000313" key="5">
    <source>
        <dbReference type="Proteomes" id="UP000278351"/>
    </source>
</evidence>
<sequence length="391" mass="42505">MSDARIHYLITRLLEGSCTQAEKEELADWVNQAEGDASLKEVLERAWEQYEPDATIKEAADPALNRISGRLFSQPPPQTRPFRLITKYAAAAAILLAVGTGIYYYWLGNGQQQPPQQTTAIATQDVLPGGNRATLTLSNGQQILLDSASDGMLAQQGGASISKQAGGQIIYNSNGDNAGEPVYNTMSTPRGGAYQLSLPDGTKAWLNAASSITFPTTFTGRERSVSITGEVYLEVARDKTKPFFVKAGGTRLEVLGTHFNVNAYGDEKTVKTTLLEGSVKVHTGAGSRVIAPGEQAQTTEEGRLTVKTGVDLSATMAWKNGRFVFEGAPIKTVMHQLARWYDVEVEAGDDVDELFFADVPRNKKLSDVLKALELTGKVKFRIEGKKIRVMK</sequence>
<dbReference type="InterPro" id="IPR032508">
    <property type="entry name" value="FecR_C"/>
</dbReference>
<organism evidence="4 5">
    <name type="scientific">Chitinophaga lutea</name>
    <dbReference type="NCBI Taxonomy" id="2488634"/>
    <lineage>
        <taxon>Bacteria</taxon>
        <taxon>Pseudomonadati</taxon>
        <taxon>Bacteroidota</taxon>
        <taxon>Chitinophagia</taxon>
        <taxon>Chitinophagales</taxon>
        <taxon>Chitinophagaceae</taxon>
        <taxon>Chitinophaga</taxon>
    </lineage>
</organism>
<accession>A0A3N4PWM8</accession>
<dbReference type="Gene3D" id="3.55.50.30">
    <property type="match status" value="1"/>
</dbReference>
<evidence type="ECO:0000313" key="4">
    <source>
        <dbReference type="EMBL" id="RPE12376.1"/>
    </source>
</evidence>
<proteinExistence type="predicted"/>
<dbReference type="Pfam" id="PF16344">
    <property type="entry name" value="FecR_C"/>
    <property type="match status" value="1"/>
</dbReference>
<comment type="caution">
    <text evidence="4">The sequence shown here is derived from an EMBL/GenBank/DDBJ whole genome shotgun (WGS) entry which is preliminary data.</text>
</comment>
<dbReference type="InterPro" id="IPR012373">
    <property type="entry name" value="Ferrdict_sens_TM"/>
</dbReference>
<dbReference type="Pfam" id="PF04773">
    <property type="entry name" value="FecR"/>
    <property type="match status" value="1"/>
</dbReference>
<keyword evidence="1" id="KW-0472">Membrane</keyword>
<dbReference type="EMBL" id="RPDH01000001">
    <property type="protein sequence ID" value="RPE12376.1"/>
    <property type="molecule type" value="Genomic_DNA"/>
</dbReference>
<evidence type="ECO:0000259" key="2">
    <source>
        <dbReference type="Pfam" id="PF04773"/>
    </source>
</evidence>
<evidence type="ECO:0000259" key="3">
    <source>
        <dbReference type="Pfam" id="PF16344"/>
    </source>
</evidence>
<dbReference type="PANTHER" id="PTHR30273:SF2">
    <property type="entry name" value="PROTEIN FECR"/>
    <property type="match status" value="1"/>
</dbReference>
<keyword evidence="1" id="KW-0812">Transmembrane</keyword>
<evidence type="ECO:0000256" key="1">
    <source>
        <dbReference type="SAM" id="Phobius"/>
    </source>
</evidence>
<dbReference type="InterPro" id="IPR006860">
    <property type="entry name" value="FecR"/>
</dbReference>
<protein>
    <submittedName>
        <fullName evidence="4">DUF4974 domain-containing protein</fullName>
    </submittedName>
</protein>
<dbReference type="RefSeq" id="WP_123844885.1">
    <property type="nucleotide sequence ID" value="NZ_RPDH01000001.1"/>
</dbReference>
<dbReference type="Proteomes" id="UP000278351">
    <property type="component" value="Unassembled WGS sequence"/>
</dbReference>
<gene>
    <name evidence="4" type="ORF">EGT74_02150</name>
</gene>
<keyword evidence="5" id="KW-1185">Reference proteome</keyword>
<dbReference type="PANTHER" id="PTHR30273">
    <property type="entry name" value="PERIPLASMIC SIGNAL SENSOR AND SIGMA FACTOR ACTIVATOR FECR-RELATED"/>
    <property type="match status" value="1"/>
</dbReference>
<feature type="domain" description="Protein FecR C-terminal" evidence="3">
    <location>
        <begin position="322"/>
        <end position="388"/>
    </location>
</feature>
<name>A0A3N4PWM8_9BACT</name>
<dbReference type="Gene3D" id="2.60.120.1440">
    <property type="match status" value="1"/>
</dbReference>
<dbReference type="GO" id="GO:0016989">
    <property type="term" value="F:sigma factor antagonist activity"/>
    <property type="evidence" value="ECO:0007669"/>
    <property type="project" value="TreeGrafter"/>
</dbReference>
<feature type="transmembrane region" description="Helical" evidence="1">
    <location>
        <begin position="88"/>
        <end position="107"/>
    </location>
</feature>
<feature type="domain" description="FecR protein" evidence="2">
    <location>
        <begin position="185"/>
        <end position="280"/>
    </location>
</feature>
<dbReference type="AlphaFoldDB" id="A0A3N4PWM8"/>